<comment type="caution">
    <text evidence="1">The sequence shown here is derived from an EMBL/GenBank/DDBJ whole genome shotgun (WGS) entry which is preliminary data.</text>
</comment>
<dbReference type="AlphaFoldDB" id="A0A2V0RC70"/>
<dbReference type="EMBL" id="BDQE01000089">
    <property type="protein sequence ID" value="GBH22794.1"/>
    <property type="molecule type" value="Genomic_RNA"/>
</dbReference>
<protein>
    <submittedName>
        <fullName evidence="1">Uncharacterized protein</fullName>
    </submittedName>
</protein>
<proteinExistence type="predicted"/>
<accession>A0A2V0RC70</accession>
<evidence type="ECO:0000313" key="1">
    <source>
        <dbReference type="EMBL" id="GBH22794.1"/>
    </source>
</evidence>
<organism evidence="1">
    <name type="scientific">viral metagenome</name>
    <dbReference type="NCBI Taxonomy" id="1070528"/>
    <lineage>
        <taxon>unclassified sequences</taxon>
        <taxon>metagenomes</taxon>
        <taxon>organismal metagenomes</taxon>
    </lineage>
</organism>
<sequence>MNDDVTDVGRSTLVAMVTLFLQSVLKPLNNRNTVPDIRQGLGRALIHICHTALTINSFGRINTDDSIFNCCSSAAFYKRKSNSFGVSGPVNRTDHFGLTFAGNGLFFLGLYHAMSDFRMQTARAIEKFRDDLAEVFDSIDYALSEFLSDISQVAMVLERHLVQAGVDPMLLEKDDRLDFDSLSFEVFQKLHDLDFDEDILEITLVSNNLSCCPRCQRDVRTYDFPELGEFYDMMDIPSEEE</sequence>
<name>A0A2V0RC70_9ZZZZ</name>
<reference evidence="1" key="1">
    <citation type="submission" date="2017-04" db="EMBL/GenBank/DDBJ databases">
        <title>Unveiling RNA virosphere associated with marine microorganisms.</title>
        <authorList>
            <person name="Urayama S."/>
            <person name="Takaki Y."/>
            <person name="Nishi S."/>
            <person name="Yoshida Y."/>
            <person name="Deguchi S."/>
            <person name="Takai K."/>
            <person name="Nunoura T."/>
        </authorList>
    </citation>
    <scope>NUCLEOTIDE SEQUENCE</scope>
</reference>